<dbReference type="SUPFAM" id="SSF51735">
    <property type="entry name" value="NAD(P)-binding Rossmann-fold domains"/>
    <property type="match status" value="1"/>
</dbReference>
<evidence type="ECO:0000313" key="4">
    <source>
        <dbReference type="EMBL" id="UYV72645.1"/>
    </source>
</evidence>
<keyword evidence="5" id="KW-1185">Reference proteome</keyword>
<proteinExistence type="inferred from homology"/>
<organism evidence="4 5">
    <name type="scientific">Cordylochernes scorpioides</name>
    <dbReference type="NCBI Taxonomy" id="51811"/>
    <lineage>
        <taxon>Eukaryota</taxon>
        <taxon>Metazoa</taxon>
        <taxon>Ecdysozoa</taxon>
        <taxon>Arthropoda</taxon>
        <taxon>Chelicerata</taxon>
        <taxon>Arachnida</taxon>
        <taxon>Pseudoscorpiones</taxon>
        <taxon>Cheliferoidea</taxon>
        <taxon>Chernetidae</taxon>
        <taxon>Cordylochernes</taxon>
    </lineage>
</organism>
<gene>
    <name evidence="4" type="ORF">LAZ67_10000153</name>
</gene>
<evidence type="ECO:0000313" key="5">
    <source>
        <dbReference type="Proteomes" id="UP001235939"/>
    </source>
</evidence>
<dbReference type="PANTHER" id="PTHR24322:SF736">
    <property type="entry name" value="RETINOL DEHYDROGENASE 10"/>
    <property type="match status" value="1"/>
</dbReference>
<dbReference type="PRINTS" id="PR00081">
    <property type="entry name" value="GDHRDH"/>
</dbReference>
<sequence>MDAKLAAGLLWTVYHLLEGLVLLLIPRWLRYKPIDGEVVLVTGSGSGLGRHLALRFARLGARLVLWDLSPEPNEETARLVRAAGGQAWAYSCDVSDREAVYRLAEQVRKDVPDPVSILVNNAGVVNGERLLATPDEAIIRTLQVNTMSHFWVSDILSCCGLDREPTI</sequence>
<keyword evidence="3" id="KW-0472">Membrane</keyword>
<keyword evidence="3" id="KW-0812">Transmembrane</keyword>
<evidence type="ECO:0000256" key="1">
    <source>
        <dbReference type="ARBA" id="ARBA00006484"/>
    </source>
</evidence>
<feature type="transmembrane region" description="Helical" evidence="3">
    <location>
        <begin position="6"/>
        <end position="25"/>
    </location>
</feature>
<comment type="similarity">
    <text evidence="1">Belongs to the short-chain dehydrogenases/reductases (SDR) family.</text>
</comment>
<evidence type="ECO:0000256" key="3">
    <source>
        <dbReference type="SAM" id="Phobius"/>
    </source>
</evidence>
<evidence type="ECO:0000256" key="2">
    <source>
        <dbReference type="ARBA" id="ARBA00023002"/>
    </source>
</evidence>
<dbReference type="InterPro" id="IPR002347">
    <property type="entry name" value="SDR_fam"/>
</dbReference>
<name>A0ABY6KZU5_9ARAC</name>
<reference evidence="4 5" key="1">
    <citation type="submission" date="2022-01" db="EMBL/GenBank/DDBJ databases">
        <title>A chromosomal length assembly of Cordylochernes scorpioides.</title>
        <authorList>
            <person name="Zeh D."/>
            <person name="Zeh J."/>
        </authorList>
    </citation>
    <scope>NUCLEOTIDE SEQUENCE [LARGE SCALE GENOMIC DNA]</scope>
    <source>
        <strain evidence="4">IN4F17</strain>
        <tissue evidence="4">Whole Body</tissue>
    </source>
</reference>
<accession>A0ABY6KZU5</accession>
<dbReference type="PANTHER" id="PTHR24322">
    <property type="entry name" value="PKSB"/>
    <property type="match status" value="1"/>
</dbReference>
<keyword evidence="3" id="KW-1133">Transmembrane helix</keyword>
<dbReference type="InterPro" id="IPR036291">
    <property type="entry name" value="NAD(P)-bd_dom_sf"/>
</dbReference>
<dbReference type="Proteomes" id="UP001235939">
    <property type="component" value="Chromosome 10"/>
</dbReference>
<dbReference type="Pfam" id="PF00106">
    <property type="entry name" value="adh_short"/>
    <property type="match status" value="1"/>
</dbReference>
<keyword evidence="2" id="KW-0560">Oxidoreductase</keyword>
<protein>
    <submittedName>
        <fullName evidence="4">SDR16C5</fullName>
    </submittedName>
</protein>
<dbReference type="Gene3D" id="3.40.50.720">
    <property type="entry name" value="NAD(P)-binding Rossmann-like Domain"/>
    <property type="match status" value="1"/>
</dbReference>
<dbReference type="EMBL" id="CP092872">
    <property type="protein sequence ID" value="UYV72645.1"/>
    <property type="molecule type" value="Genomic_DNA"/>
</dbReference>